<dbReference type="Gene3D" id="3.40.50.300">
    <property type="entry name" value="P-loop containing nucleotide triphosphate hydrolases"/>
    <property type="match status" value="1"/>
</dbReference>
<reference evidence="2" key="1">
    <citation type="submission" date="2019-11" db="EMBL/GenBank/DDBJ databases">
        <title>Genomic insights into an expanded diversity of filamentous marine cyanobacteria reveals the extraordinary biosynthetic potential of Moorea and Okeania.</title>
        <authorList>
            <person name="Ferreira Leao T."/>
            <person name="Wang M."/>
            <person name="Moss N."/>
            <person name="Da Silva R."/>
            <person name="Sanders J."/>
            <person name="Nurk S."/>
            <person name="Gurevich A."/>
            <person name="Humphrey G."/>
            <person name="Reher R."/>
            <person name="Zhu Q."/>
            <person name="Belda-Ferre P."/>
            <person name="Glukhov E."/>
            <person name="Rex R."/>
            <person name="Dorrestein P.C."/>
            <person name="Knight R."/>
            <person name="Pevzner P."/>
            <person name="Gerwick W.H."/>
            <person name="Gerwick L."/>
        </authorList>
    </citation>
    <scope>NUCLEOTIDE SEQUENCE</scope>
    <source>
        <strain evidence="2">SIO1C4</strain>
    </source>
</reference>
<organism evidence="2">
    <name type="scientific">Symploca sp. SIO1C4</name>
    <dbReference type="NCBI Taxonomy" id="2607765"/>
    <lineage>
        <taxon>Bacteria</taxon>
        <taxon>Bacillati</taxon>
        <taxon>Cyanobacteriota</taxon>
        <taxon>Cyanophyceae</taxon>
        <taxon>Coleofasciculales</taxon>
        <taxon>Coleofasciculaceae</taxon>
        <taxon>Symploca</taxon>
    </lineage>
</organism>
<dbReference type="PANTHER" id="PTHR12788">
    <property type="entry name" value="PROTEIN-TYROSINE SULFOTRANSFERASE 2"/>
    <property type="match status" value="1"/>
</dbReference>
<dbReference type="InterPro" id="IPR026634">
    <property type="entry name" value="TPST-like"/>
</dbReference>
<name>A0A6B3NAS2_9CYAN</name>
<keyword evidence="1 2" id="KW-0808">Transferase</keyword>
<dbReference type="GO" id="GO:0008476">
    <property type="term" value="F:protein-tyrosine sulfotransferase activity"/>
    <property type="evidence" value="ECO:0007669"/>
    <property type="project" value="InterPro"/>
</dbReference>
<sequence length="367" mass="42235">MSEFVIKNPIMIGGCGSSGTSLLSHLLNSHPSIYCGSELFLLNKKKLYNDNSFKYLKSKFRSILNKNSRNRLTKIFNPGNTIPTTGILKHDLLGGSTYTEKRQDVTFIYEPESHGFTIEEVLKITDKAENLKDFVDNFFGILLARIGKNRWAEKTPTNCYCIGEFLSLYPSGKYVHIVRDGRDVVPSLIKRGTSPEIAVRRWIHDTSMGLPYRNNSRYYEVKYEDLVINPKLTLNKLMNFLGESEDADLMIAGQTQSESMNSHSTWTTKTTDPISKKAIGKWKRESYENKHYLEQLFHYTKLYSEVSLSLGLDKEFNANDLLLKFGYNPSENWQPTPKYSQKLVVHFLQEKIGEVLCRKKMYCQVLL</sequence>
<protein>
    <submittedName>
        <fullName evidence="2">Sulfotransferase</fullName>
    </submittedName>
</protein>
<dbReference type="PANTHER" id="PTHR12788:SF10">
    <property type="entry name" value="PROTEIN-TYROSINE SULFOTRANSFERASE"/>
    <property type="match status" value="1"/>
</dbReference>
<dbReference type="EMBL" id="JAAHFQ010000046">
    <property type="protein sequence ID" value="NER26741.1"/>
    <property type="molecule type" value="Genomic_DNA"/>
</dbReference>
<dbReference type="SUPFAM" id="SSF52540">
    <property type="entry name" value="P-loop containing nucleoside triphosphate hydrolases"/>
    <property type="match status" value="1"/>
</dbReference>
<gene>
    <name evidence="2" type="ORF">F6J89_03705</name>
</gene>
<dbReference type="InterPro" id="IPR027417">
    <property type="entry name" value="P-loop_NTPase"/>
</dbReference>
<dbReference type="AlphaFoldDB" id="A0A6B3NAS2"/>
<evidence type="ECO:0000313" key="2">
    <source>
        <dbReference type="EMBL" id="NER26741.1"/>
    </source>
</evidence>
<comment type="caution">
    <text evidence="2">The sequence shown here is derived from an EMBL/GenBank/DDBJ whole genome shotgun (WGS) entry which is preliminary data.</text>
</comment>
<accession>A0A6B3NAS2</accession>
<dbReference type="Pfam" id="PF13469">
    <property type="entry name" value="Sulfotransfer_3"/>
    <property type="match status" value="1"/>
</dbReference>
<proteinExistence type="predicted"/>
<evidence type="ECO:0000256" key="1">
    <source>
        <dbReference type="ARBA" id="ARBA00022679"/>
    </source>
</evidence>